<dbReference type="OrthoDB" id="412748at2759"/>
<dbReference type="AlphaFoldDB" id="A0A9J5YPX4"/>
<evidence type="ECO:0000256" key="10">
    <source>
        <dbReference type="ARBA" id="ARBA00023242"/>
    </source>
</evidence>
<feature type="binding site" evidence="13">
    <location>
        <begin position="166"/>
        <end position="168"/>
    </location>
    <ligand>
        <name>ATP</name>
        <dbReference type="ChEBI" id="CHEBI:30616"/>
    </ligand>
</feature>
<keyword evidence="5 12" id="KW-0808">Transferase</keyword>
<evidence type="ECO:0000259" key="16">
    <source>
        <dbReference type="Pfam" id="PF04926"/>
    </source>
</evidence>
<evidence type="ECO:0000313" key="19">
    <source>
        <dbReference type="EMBL" id="KAG5601981.1"/>
    </source>
</evidence>
<proteinExistence type="inferred from homology"/>
<dbReference type="InterPro" id="IPR011068">
    <property type="entry name" value="NuclTrfase_I-like_C"/>
</dbReference>
<dbReference type="GO" id="GO:1990817">
    <property type="term" value="F:poly(A) RNA polymerase activity"/>
    <property type="evidence" value="ECO:0007669"/>
    <property type="project" value="UniProtKB-UniRule"/>
</dbReference>
<dbReference type="GO" id="GO:0005634">
    <property type="term" value="C:nucleus"/>
    <property type="evidence" value="ECO:0007669"/>
    <property type="project" value="UniProtKB-SubCell"/>
</dbReference>
<dbReference type="PANTHER" id="PTHR10682:SF22">
    <property type="entry name" value="POLYNUCLEOTIDE ADENYLYLTRANSFERASE"/>
    <property type="match status" value="1"/>
</dbReference>
<evidence type="ECO:0000256" key="4">
    <source>
        <dbReference type="ARBA" id="ARBA00022664"/>
    </source>
</evidence>
<dbReference type="SUPFAM" id="SSF55003">
    <property type="entry name" value="PAP/Archaeal CCA-adding enzyme, C-terminal domain"/>
    <property type="match status" value="1"/>
</dbReference>
<evidence type="ECO:0000256" key="6">
    <source>
        <dbReference type="ARBA" id="ARBA00022723"/>
    </source>
</evidence>
<evidence type="ECO:0000256" key="14">
    <source>
        <dbReference type="PIRSR" id="PIRSR018425-2"/>
    </source>
</evidence>
<feature type="binding site" evidence="13">
    <location>
        <begin position="300"/>
        <end position="301"/>
    </location>
    <ligand>
        <name>ATP</name>
        <dbReference type="ChEBI" id="CHEBI:30616"/>
    </ligand>
</feature>
<keyword evidence="20" id="KW-1185">Reference proteome</keyword>
<sequence length="775" mass="87396">MGVSNCSITLPPTQQVLLPKEYGVTKPLSLAGPMEADIQRTKELEKFLVGAGLYESAEEAAKREGVLCQLKQIVKDWVKDLTRLRGYNDQMVEDANAVILTFGSYRLGILLQELFAQKHSVGACHWEEFFFFGWMGGLGGCAVLYALCVLEAAPASLTHVHGPGADIDTLCVGPSYVNREDDFFFVLHNILVEREEVTELQPVPDAHVPVMKFKFDGISIDLLYASISLLVVPDDLDISSESVLCNVDEPTVRSLNGCRVADKILKDVPNIEFFRITLRCLKFWAKQRGVYSNVTGFLGGVNWALLVARVCQLYPNAVPSMLVSRFFRVYTQWRWPNPVMLCQIEDKELGFSIWDPRKNPWDRTHQMPIITPAYPCMNSSYNVSASTLRVMTEQFEFGNNICQEIDLNKARWTALFEQYPFFKSYKNYLQVDIVAADADDLLVWRGWVESRLRQLTLMIERDTFGKLQCHPYPHEYVDPSKQCAHRAFFMGLQRRPGELVQEGQQFDIRGTVDEFRHQVNMYMYWKPGMEMFVSHVRRKQIPSYVLSDGYKRNQTPRLMSGQLGEKPVSGIFRSRSGERGGLERKRELEGVEESQQSLDKRPSISPPRRESPSPELIVGQKSGMLLQQRFSTVSGGKRKSEEISNNVTNDKMQFTIPDKNAYNEQRKSRRAQCAESADGCVYQSSGVTSLVEAGTSGDPVHELLRLCHDGYAAGSTGCNSLRSSQDDLYRAESKSLLNNPKAARGVLTSPDSIGSESVQKSSTRHVSRLSVPSTA</sequence>
<feature type="binding site" evidence="13">
    <location>
        <begin position="102"/>
        <end position="104"/>
    </location>
    <ligand>
        <name>ATP</name>
        <dbReference type="ChEBI" id="CHEBI:30616"/>
    </ligand>
</feature>
<dbReference type="InterPro" id="IPR043519">
    <property type="entry name" value="NT_sf"/>
</dbReference>
<keyword evidence="10 12" id="KW-0539">Nucleus</keyword>
<feature type="region of interest" description="Disordered" evidence="15">
    <location>
        <begin position="740"/>
        <end position="775"/>
    </location>
</feature>
<feature type="compositionally biased region" description="Basic and acidic residues" evidence="15">
    <location>
        <begin position="575"/>
        <end position="589"/>
    </location>
</feature>
<gene>
    <name evidence="19" type="ORF">H5410_033351</name>
</gene>
<keyword evidence="8 12" id="KW-0067">ATP-binding</keyword>
<evidence type="ECO:0000256" key="7">
    <source>
        <dbReference type="ARBA" id="ARBA00022741"/>
    </source>
</evidence>
<comment type="caution">
    <text evidence="19">The sequence shown here is derived from an EMBL/GenBank/DDBJ whole genome shotgun (WGS) entry which is preliminary data.</text>
</comment>
<evidence type="ECO:0000313" key="20">
    <source>
        <dbReference type="Proteomes" id="UP000824120"/>
    </source>
</evidence>
<dbReference type="GO" id="GO:0005524">
    <property type="term" value="F:ATP binding"/>
    <property type="evidence" value="ECO:0007669"/>
    <property type="project" value="UniProtKB-UniRule"/>
</dbReference>
<evidence type="ECO:0000256" key="8">
    <source>
        <dbReference type="ARBA" id="ARBA00022840"/>
    </source>
</evidence>
<feature type="domain" description="Poly(A) polymerase central" evidence="17">
    <location>
        <begin position="274"/>
        <end position="418"/>
    </location>
</feature>
<feature type="binding site" evidence="13">
    <location>
        <position position="291"/>
    </location>
    <ligand>
        <name>ATP</name>
        <dbReference type="ChEBI" id="CHEBI:30616"/>
    </ligand>
</feature>
<dbReference type="Gene3D" id="3.30.460.10">
    <property type="entry name" value="Beta Polymerase, domain 2"/>
    <property type="match status" value="1"/>
</dbReference>
<feature type="binding site" evidence="14">
    <location>
        <position position="168"/>
    </location>
    <ligand>
        <name>Mg(2+)</name>
        <dbReference type="ChEBI" id="CHEBI:18420"/>
        <label>2</label>
        <note>catalytic</note>
    </ligand>
</feature>
<feature type="domain" description="Poly(A) polymerase RNA-binding" evidence="16">
    <location>
        <begin position="421"/>
        <end position="478"/>
    </location>
</feature>
<dbReference type="InterPro" id="IPR014492">
    <property type="entry name" value="PolyA_polymerase"/>
</dbReference>
<dbReference type="InterPro" id="IPR007012">
    <property type="entry name" value="PolA_pol_cen_dom"/>
</dbReference>
<dbReference type="EMBL" id="JACXVP010000006">
    <property type="protein sequence ID" value="KAG5601981.1"/>
    <property type="molecule type" value="Genomic_DNA"/>
</dbReference>
<dbReference type="Proteomes" id="UP000824120">
    <property type="component" value="Chromosome 6"/>
</dbReference>
<keyword evidence="6 14" id="KW-0479">Metal-binding</keyword>
<evidence type="ECO:0000256" key="1">
    <source>
        <dbReference type="ARBA" id="ARBA00001936"/>
    </source>
</evidence>
<comment type="catalytic activity">
    <reaction evidence="11 12">
        <text>RNA(n) + ATP = RNA(n)-3'-adenine ribonucleotide + diphosphate</text>
        <dbReference type="Rhea" id="RHEA:11332"/>
        <dbReference type="Rhea" id="RHEA-COMP:14527"/>
        <dbReference type="Rhea" id="RHEA-COMP:17347"/>
        <dbReference type="ChEBI" id="CHEBI:30616"/>
        <dbReference type="ChEBI" id="CHEBI:33019"/>
        <dbReference type="ChEBI" id="CHEBI:140395"/>
        <dbReference type="ChEBI" id="CHEBI:173115"/>
        <dbReference type="EC" id="2.7.7.19"/>
    </reaction>
</comment>
<dbReference type="Pfam" id="PF04928">
    <property type="entry name" value="PAP_central"/>
    <property type="match status" value="1"/>
</dbReference>
<name>A0A9J5YPX4_SOLCO</name>
<feature type="binding site" evidence="14">
    <location>
        <position position="221"/>
    </location>
    <ligand>
        <name>Mg(2+)</name>
        <dbReference type="ChEBI" id="CHEBI:18420"/>
        <label>2</label>
        <note>catalytic</note>
    </ligand>
</feature>
<dbReference type="SUPFAM" id="SSF81631">
    <property type="entry name" value="PAP/OAS1 substrate-binding domain"/>
    <property type="match status" value="1"/>
</dbReference>
<feature type="compositionally biased region" description="Basic and acidic residues" evidence="15">
    <location>
        <begin position="598"/>
        <end position="612"/>
    </location>
</feature>
<dbReference type="Pfam" id="PF20750">
    <property type="entry name" value="PAP_NTPase"/>
    <property type="match status" value="2"/>
</dbReference>
<keyword evidence="4 12" id="KW-0507">mRNA processing</keyword>
<evidence type="ECO:0000259" key="18">
    <source>
        <dbReference type="Pfam" id="PF20750"/>
    </source>
</evidence>
<evidence type="ECO:0000256" key="12">
    <source>
        <dbReference type="PIRNR" id="PIRNR018425"/>
    </source>
</evidence>
<feature type="domain" description="Poly(A) polymerase nucleotidyltransferase" evidence="18">
    <location>
        <begin position="23"/>
        <end position="133"/>
    </location>
</feature>
<keyword evidence="7 12" id="KW-0547">Nucleotide-binding</keyword>
<dbReference type="PIRSF" id="PIRSF018425">
    <property type="entry name" value="PolyA_polymerase"/>
    <property type="match status" value="1"/>
</dbReference>
<dbReference type="InterPro" id="IPR048840">
    <property type="entry name" value="PolA_pol_NTPase"/>
</dbReference>
<dbReference type="SUPFAM" id="SSF81301">
    <property type="entry name" value="Nucleotidyltransferase"/>
    <property type="match status" value="2"/>
</dbReference>
<feature type="binding site" evidence="14">
    <location>
        <position position="168"/>
    </location>
    <ligand>
        <name>Mg(2+)</name>
        <dbReference type="ChEBI" id="CHEBI:18420"/>
        <label>1</label>
        <note>catalytic</note>
    </ligand>
</feature>
<dbReference type="GO" id="GO:0031123">
    <property type="term" value="P:RNA 3'-end processing"/>
    <property type="evidence" value="ECO:0007669"/>
    <property type="project" value="InterPro"/>
</dbReference>
<feature type="binding site" evidence="13">
    <location>
        <position position="221"/>
    </location>
    <ligand>
        <name>ATP</name>
        <dbReference type="ChEBI" id="CHEBI:30616"/>
    </ligand>
</feature>
<dbReference type="GO" id="GO:0046872">
    <property type="term" value="F:metal ion binding"/>
    <property type="evidence" value="ECO:0007669"/>
    <property type="project" value="UniProtKB-KW"/>
</dbReference>
<evidence type="ECO:0000256" key="5">
    <source>
        <dbReference type="ARBA" id="ARBA00022679"/>
    </source>
</evidence>
<dbReference type="FunFam" id="3.30.70.590:FF:000002">
    <property type="entry name" value="Nuclear poly(A) polymerase 4"/>
    <property type="match status" value="1"/>
</dbReference>
<dbReference type="Pfam" id="PF04926">
    <property type="entry name" value="PAP_RNA-bind"/>
    <property type="match status" value="1"/>
</dbReference>
<dbReference type="Gene3D" id="3.30.70.590">
    <property type="entry name" value="Poly(A) polymerase predicted RNA binding domain"/>
    <property type="match status" value="1"/>
</dbReference>
<comment type="subcellular location">
    <subcellularLocation>
        <location evidence="2 12">Nucleus</location>
    </subcellularLocation>
</comment>
<evidence type="ECO:0000256" key="2">
    <source>
        <dbReference type="ARBA" id="ARBA00004123"/>
    </source>
</evidence>
<organism evidence="19 20">
    <name type="scientific">Solanum commersonii</name>
    <name type="common">Commerson's wild potato</name>
    <name type="synonym">Commerson's nightshade</name>
    <dbReference type="NCBI Taxonomy" id="4109"/>
    <lineage>
        <taxon>Eukaryota</taxon>
        <taxon>Viridiplantae</taxon>
        <taxon>Streptophyta</taxon>
        <taxon>Embryophyta</taxon>
        <taxon>Tracheophyta</taxon>
        <taxon>Spermatophyta</taxon>
        <taxon>Magnoliopsida</taxon>
        <taxon>eudicotyledons</taxon>
        <taxon>Gunneridae</taxon>
        <taxon>Pentapetalae</taxon>
        <taxon>asterids</taxon>
        <taxon>lamiids</taxon>
        <taxon>Solanales</taxon>
        <taxon>Solanaceae</taxon>
        <taxon>Solanoideae</taxon>
        <taxon>Solaneae</taxon>
        <taxon>Solanum</taxon>
    </lineage>
</organism>
<evidence type="ECO:0000256" key="3">
    <source>
        <dbReference type="ARBA" id="ARBA00010912"/>
    </source>
</evidence>
<evidence type="ECO:0000256" key="9">
    <source>
        <dbReference type="ARBA" id="ARBA00022842"/>
    </source>
</evidence>
<comment type="cofactor">
    <cofactor evidence="1">
        <name>Mn(2+)</name>
        <dbReference type="ChEBI" id="CHEBI:29035"/>
    </cofactor>
</comment>
<evidence type="ECO:0000256" key="15">
    <source>
        <dbReference type="SAM" id="MobiDB-lite"/>
    </source>
</evidence>
<dbReference type="EC" id="2.7.7.19" evidence="12"/>
<feature type="binding site" evidence="13">
    <location>
        <position position="282"/>
    </location>
    <ligand>
        <name>ATP</name>
        <dbReference type="ChEBI" id="CHEBI:30616"/>
    </ligand>
</feature>
<accession>A0A9J5YPX4</accession>
<evidence type="ECO:0000256" key="13">
    <source>
        <dbReference type="PIRSR" id="PIRSR018425-1"/>
    </source>
</evidence>
<dbReference type="Gene3D" id="1.10.1410.10">
    <property type="match status" value="1"/>
</dbReference>
<dbReference type="InterPro" id="IPR007010">
    <property type="entry name" value="PolA_pol_RNA-bd_dom"/>
</dbReference>
<keyword evidence="9 14" id="KW-0460">Magnesium</keyword>
<evidence type="ECO:0000256" key="11">
    <source>
        <dbReference type="ARBA" id="ARBA00048830"/>
    </source>
</evidence>
<feature type="binding site" evidence="14">
    <location>
        <position position="166"/>
    </location>
    <ligand>
        <name>Mg(2+)</name>
        <dbReference type="ChEBI" id="CHEBI:18420"/>
        <label>1</label>
        <note>catalytic</note>
    </ligand>
</feature>
<dbReference type="GO" id="GO:0006397">
    <property type="term" value="P:mRNA processing"/>
    <property type="evidence" value="ECO:0007669"/>
    <property type="project" value="UniProtKB-KW"/>
</dbReference>
<comment type="similarity">
    <text evidence="3 12">Belongs to the poly(A) polymerase family.</text>
</comment>
<protein>
    <recommendedName>
        <fullName evidence="12">Poly(A) polymerase</fullName>
        <ecNumber evidence="12">2.7.7.19</ecNumber>
    </recommendedName>
</protein>
<feature type="binding site" evidence="14">
    <location>
        <position position="166"/>
    </location>
    <ligand>
        <name>Mg(2+)</name>
        <dbReference type="ChEBI" id="CHEBI:18420"/>
        <label>2</label>
        <note>catalytic</note>
    </ligand>
</feature>
<comment type="function">
    <text evidence="12">Polymerase that creates the 3'-poly(A) tail of mRNA's.</text>
</comment>
<feature type="compositionally biased region" description="Polar residues" evidence="15">
    <location>
        <begin position="749"/>
        <end position="761"/>
    </location>
</feature>
<dbReference type="GO" id="GO:0003723">
    <property type="term" value="F:RNA binding"/>
    <property type="evidence" value="ECO:0007669"/>
    <property type="project" value="UniProtKB-UniRule"/>
</dbReference>
<dbReference type="CDD" id="cd05402">
    <property type="entry name" value="NT_PAP_TUTase"/>
    <property type="match status" value="1"/>
</dbReference>
<feature type="region of interest" description="Disordered" evidence="15">
    <location>
        <begin position="555"/>
        <end position="621"/>
    </location>
</feature>
<feature type="domain" description="Poly(A) polymerase nucleotidyltransferase" evidence="18">
    <location>
        <begin position="158"/>
        <end position="268"/>
    </location>
</feature>
<dbReference type="FunFam" id="1.10.1410.10:FF:000001">
    <property type="entry name" value="Putative poly(A) polymerase gamma"/>
    <property type="match status" value="1"/>
</dbReference>
<comment type="cofactor">
    <cofactor evidence="14">
        <name>Mg(2+)</name>
        <dbReference type="ChEBI" id="CHEBI:18420"/>
    </cofactor>
    <text evidence="14">Binds 2 magnesium ions. Also active with manganese.</text>
</comment>
<evidence type="ECO:0000259" key="17">
    <source>
        <dbReference type="Pfam" id="PF04928"/>
    </source>
</evidence>
<dbReference type="PANTHER" id="PTHR10682">
    <property type="entry name" value="POLY A POLYMERASE"/>
    <property type="match status" value="1"/>
</dbReference>
<reference evidence="19 20" key="1">
    <citation type="submission" date="2020-09" db="EMBL/GenBank/DDBJ databases">
        <title>De no assembly of potato wild relative species, Solanum commersonii.</title>
        <authorList>
            <person name="Cho K."/>
        </authorList>
    </citation>
    <scope>NUCLEOTIDE SEQUENCE [LARGE SCALE GENOMIC DNA]</scope>
    <source>
        <strain evidence="19">LZ3.2</strain>
        <tissue evidence="19">Leaf</tissue>
    </source>
</reference>